<keyword evidence="2" id="KW-1185">Reference proteome</keyword>
<dbReference type="EMBL" id="BSXV01005179">
    <property type="protein sequence ID" value="GMF01854.1"/>
    <property type="molecule type" value="Genomic_DNA"/>
</dbReference>
<organism evidence="1 2">
    <name type="scientific">Candida boidinii</name>
    <name type="common">Yeast</name>
    <dbReference type="NCBI Taxonomy" id="5477"/>
    <lineage>
        <taxon>Eukaryota</taxon>
        <taxon>Fungi</taxon>
        <taxon>Dikarya</taxon>
        <taxon>Ascomycota</taxon>
        <taxon>Saccharomycotina</taxon>
        <taxon>Pichiomycetes</taxon>
        <taxon>Pichiales</taxon>
        <taxon>Pichiaceae</taxon>
        <taxon>Ogataea</taxon>
        <taxon>Ogataea/Candida clade</taxon>
    </lineage>
</organism>
<accession>A0ACB5U5H7</accession>
<proteinExistence type="predicted"/>
<sequence>MSNITGNTSSNDLLGSSSGSRRSLSSNQHLDLRFNSQENVSRHGSNPMNPITGSNGNPVRLTNTNHMTNDLLSNYGSRSDIDLSVINSNNNSSNILGNSSIKKNSVGSINSSDGINNNLNSGLLRAKSLKVRQKSSIINPSAMLSNNLTGNSSSNNIQTNSQNRGFRKNMVSEEVVNLSDDDDENY</sequence>
<protein>
    <submittedName>
        <fullName evidence="1">Unnamed protein product</fullName>
    </submittedName>
</protein>
<dbReference type="Proteomes" id="UP001165101">
    <property type="component" value="Unassembled WGS sequence"/>
</dbReference>
<evidence type="ECO:0000313" key="1">
    <source>
        <dbReference type="EMBL" id="GMF01854.1"/>
    </source>
</evidence>
<name>A0ACB5U5H7_CANBO</name>
<gene>
    <name evidence="1" type="ORF">Cboi01_000596400</name>
</gene>
<evidence type="ECO:0000313" key="2">
    <source>
        <dbReference type="Proteomes" id="UP001165101"/>
    </source>
</evidence>
<comment type="caution">
    <text evidence="1">The sequence shown here is derived from an EMBL/GenBank/DDBJ whole genome shotgun (WGS) entry which is preliminary data.</text>
</comment>
<reference evidence="1" key="1">
    <citation type="submission" date="2023-04" db="EMBL/GenBank/DDBJ databases">
        <title>Candida boidinii NBRC 1967.</title>
        <authorList>
            <person name="Ichikawa N."/>
            <person name="Sato H."/>
            <person name="Tonouchi N."/>
        </authorList>
    </citation>
    <scope>NUCLEOTIDE SEQUENCE</scope>
    <source>
        <strain evidence="1">NBRC 1967</strain>
    </source>
</reference>